<dbReference type="AlphaFoldDB" id="A0A645AJE9"/>
<dbReference type="InterPro" id="IPR036291">
    <property type="entry name" value="NAD(P)-bd_dom_sf"/>
</dbReference>
<keyword evidence="1" id="KW-0560">Oxidoreductase</keyword>
<organism evidence="2">
    <name type="scientific">bioreactor metagenome</name>
    <dbReference type="NCBI Taxonomy" id="1076179"/>
    <lineage>
        <taxon>unclassified sequences</taxon>
        <taxon>metagenomes</taxon>
        <taxon>ecological metagenomes</taxon>
    </lineage>
</organism>
<comment type="caution">
    <text evidence="2">The sequence shown here is derived from an EMBL/GenBank/DDBJ whole genome shotgun (WGS) entry which is preliminary data.</text>
</comment>
<dbReference type="EMBL" id="VSSQ01014296">
    <property type="protein sequence ID" value="MPM53352.1"/>
    <property type="molecule type" value="Genomic_DNA"/>
</dbReference>
<proteinExistence type="predicted"/>
<sequence length="306" mass="34282">MTVEEYLNKSISKVDGKTIIITGANSGIGFHTAEIIAKKGGHVVLACRSKEKAIEAIDRIKAVVKDANLEYVIFDQASFNSIDSFVDNITTNYANFYALMLNAGILRPEKETFTKEGFPLTVGTNFYGLHHLMERLYPLIQNTMDEKRIIIEGSLVTRAAKYHGKKYDLIKTHSSTFHAYNISKIGVENLFAKYAQINKNPNLKFMLAEPGVCKTNIIHSFPSWIIKPANGFLKSFMHSPEKGSLPSVHLITEPHSNGDILLPRGMFSIGGFPKKRRRMSKRTTRFASIINDAELIIKTNLDKKSA</sequence>
<accession>A0A645AJE9</accession>
<dbReference type="Pfam" id="PF00106">
    <property type="entry name" value="adh_short"/>
    <property type="match status" value="1"/>
</dbReference>
<dbReference type="Gene3D" id="3.40.50.720">
    <property type="entry name" value="NAD(P)-binding Rossmann-like Domain"/>
    <property type="match status" value="1"/>
</dbReference>
<dbReference type="GO" id="GO:0016491">
    <property type="term" value="F:oxidoreductase activity"/>
    <property type="evidence" value="ECO:0007669"/>
    <property type="project" value="UniProtKB-KW"/>
</dbReference>
<dbReference type="SUPFAM" id="SSF51735">
    <property type="entry name" value="NAD(P)-binding Rossmann-fold domains"/>
    <property type="match status" value="1"/>
</dbReference>
<dbReference type="PANTHER" id="PTHR43157">
    <property type="entry name" value="PHOSPHATIDYLINOSITOL-GLYCAN BIOSYNTHESIS CLASS F PROTEIN-RELATED"/>
    <property type="match status" value="1"/>
</dbReference>
<evidence type="ECO:0008006" key="3">
    <source>
        <dbReference type="Google" id="ProtNLM"/>
    </source>
</evidence>
<evidence type="ECO:0000256" key="1">
    <source>
        <dbReference type="ARBA" id="ARBA00023002"/>
    </source>
</evidence>
<dbReference type="InterPro" id="IPR002347">
    <property type="entry name" value="SDR_fam"/>
</dbReference>
<evidence type="ECO:0000313" key="2">
    <source>
        <dbReference type="EMBL" id="MPM53352.1"/>
    </source>
</evidence>
<dbReference type="PANTHER" id="PTHR43157:SF31">
    <property type="entry name" value="PHOSPHATIDYLINOSITOL-GLYCAN BIOSYNTHESIS CLASS F PROTEIN"/>
    <property type="match status" value="1"/>
</dbReference>
<name>A0A645AJE9_9ZZZZ</name>
<protein>
    <recommendedName>
        <fullName evidence="3">3-(cis-5,6-dihydroxycyclohexa-1,3-dien-1-yl)propanoate dehydrogenase</fullName>
    </recommendedName>
</protein>
<reference evidence="2" key="1">
    <citation type="submission" date="2019-08" db="EMBL/GenBank/DDBJ databases">
        <authorList>
            <person name="Kucharzyk K."/>
            <person name="Murdoch R.W."/>
            <person name="Higgins S."/>
            <person name="Loffler F."/>
        </authorList>
    </citation>
    <scope>NUCLEOTIDE SEQUENCE</scope>
</reference>
<gene>
    <name evidence="2" type="ORF">SDC9_100119</name>
</gene>